<evidence type="ECO:0000256" key="1">
    <source>
        <dbReference type="SAM" id="MobiDB-lite"/>
    </source>
</evidence>
<feature type="compositionally biased region" description="Polar residues" evidence="1">
    <location>
        <begin position="170"/>
        <end position="182"/>
    </location>
</feature>
<dbReference type="OrthoDB" id="3791338at2759"/>
<keyword evidence="3" id="KW-1185">Reference proteome</keyword>
<evidence type="ECO:0000313" key="3">
    <source>
        <dbReference type="Proteomes" id="UP000799770"/>
    </source>
</evidence>
<organism evidence="2 3">
    <name type="scientific">Lophiotrema nucula</name>
    <dbReference type="NCBI Taxonomy" id="690887"/>
    <lineage>
        <taxon>Eukaryota</taxon>
        <taxon>Fungi</taxon>
        <taxon>Dikarya</taxon>
        <taxon>Ascomycota</taxon>
        <taxon>Pezizomycotina</taxon>
        <taxon>Dothideomycetes</taxon>
        <taxon>Pleosporomycetidae</taxon>
        <taxon>Pleosporales</taxon>
        <taxon>Lophiotremataceae</taxon>
        <taxon>Lophiotrema</taxon>
    </lineage>
</organism>
<proteinExistence type="predicted"/>
<reference evidence="2" key="1">
    <citation type="journal article" date="2020" name="Stud. Mycol.">
        <title>101 Dothideomycetes genomes: a test case for predicting lifestyles and emergence of pathogens.</title>
        <authorList>
            <person name="Haridas S."/>
            <person name="Albert R."/>
            <person name="Binder M."/>
            <person name="Bloem J."/>
            <person name="Labutti K."/>
            <person name="Salamov A."/>
            <person name="Andreopoulos B."/>
            <person name="Baker S."/>
            <person name="Barry K."/>
            <person name="Bills G."/>
            <person name="Bluhm B."/>
            <person name="Cannon C."/>
            <person name="Castanera R."/>
            <person name="Culley D."/>
            <person name="Daum C."/>
            <person name="Ezra D."/>
            <person name="Gonzalez J."/>
            <person name="Henrissat B."/>
            <person name="Kuo A."/>
            <person name="Liang C."/>
            <person name="Lipzen A."/>
            <person name="Lutzoni F."/>
            <person name="Magnuson J."/>
            <person name="Mondo S."/>
            <person name="Nolan M."/>
            <person name="Ohm R."/>
            <person name="Pangilinan J."/>
            <person name="Park H.-J."/>
            <person name="Ramirez L."/>
            <person name="Alfaro M."/>
            <person name="Sun H."/>
            <person name="Tritt A."/>
            <person name="Yoshinaga Y."/>
            <person name="Zwiers L.-H."/>
            <person name="Turgeon B."/>
            <person name="Goodwin S."/>
            <person name="Spatafora J."/>
            <person name="Crous P."/>
            <person name="Grigoriev I."/>
        </authorList>
    </citation>
    <scope>NUCLEOTIDE SEQUENCE</scope>
    <source>
        <strain evidence="2">CBS 627.86</strain>
    </source>
</reference>
<protein>
    <submittedName>
        <fullName evidence="2">Uncharacterized protein</fullName>
    </submittedName>
</protein>
<feature type="region of interest" description="Disordered" evidence="1">
    <location>
        <begin position="152"/>
        <end position="194"/>
    </location>
</feature>
<dbReference type="EMBL" id="ML977318">
    <property type="protein sequence ID" value="KAF2117637.1"/>
    <property type="molecule type" value="Genomic_DNA"/>
</dbReference>
<dbReference type="Proteomes" id="UP000799770">
    <property type="component" value="Unassembled WGS sequence"/>
</dbReference>
<sequence length="194" mass="21925">MGGRNKVEGRIYSFRSKQECADLGLPFPNVSKIVACHMVLVLDWVPQQRGYVEVMTITSSPRSDGEYLPISQTPKESYPIQLRLHNGPETIHWNMRCINLTVLRKLSYLKIDSRYHIPLSALREEEDHFGCQLMLCLTHEGGIRHLRSFLRSGNRSRQHRPASGGKAQVSEFQSISGASAVSNDCDGRLGEEDE</sequence>
<dbReference type="AlphaFoldDB" id="A0A6A5ZFY2"/>
<gene>
    <name evidence="2" type="ORF">BDV96DRAFT_570594</name>
</gene>
<feature type="compositionally biased region" description="Basic and acidic residues" evidence="1">
    <location>
        <begin position="185"/>
        <end position="194"/>
    </location>
</feature>
<evidence type="ECO:0000313" key="2">
    <source>
        <dbReference type="EMBL" id="KAF2117637.1"/>
    </source>
</evidence>
<accession>A0A6A5ZFY2</accession>
<name>A0A6A5ZFY2_9PLEO</name>